<evidence type="ECO:0000313" key="3">
    <source>
        <dbReference type="Proteomes" id="UP001230908"/>
    </source>
</evidence>
<dbReference type="InterPro" id="IPR029058">
    <property type="entry name" value="AB_hydrolase_fold"/>
</dbReference>
<feature type="transmembrane region" description="Helical" evidence="1">
    <location>
        <begin position="621"/>
        <end position="645"/>
    </location>
</feature>
<sequence length="666" mass="69248">MVWRRAVALAVIGLLALGLVYIGWSGHSRPAVPDGAHAGDLALEPCAYETDGGSRAADCGTLVVPENRRDPDSRLIALPVVRVRATAGPAAEPVFRLVGGPGQSNMDFPEAGWISGGRDVVLVGYRGVDGSVRLDCPEVTGALRRSADFTSAATAERFAAALTDCRQRLTGDGVDLDGYSLPQRVDDLQAAREALGYGRIDLLSQSAGTRTAMIYSWRYPEALHRSVMIGANPPGHFVWDPEITDEQIRYYAGLCAADEGCAARTPDLAAELRATVADAPDRWGPLRVKTGTVRAATMWGLHESTGAAAPLNGPTTFDAWLSAAEGDPSGLWALGVLADLVFPESFVWGESAATVSIDAPAVEAYYAGGGDPGTILGNAATDFIWARGQMAEAWPPSPDHADYQRVRPSDVETLVIGGTVDFTAPPTVATAELMPALPNGHQVVLAELGHTADFWGNQPAAGKRLLNTFYDRGVVDRSGYTTQPVDFEVGTSMPAVARVVLAVLAGGALLALALLGGMALWVWRRGGFGVVASVLLRSLAAAVAGLGGWFLAILVAAAVWPGLFASGGLAMVASGLAVGLCVYLAWLRRGVRPGLRYGALGAAVAWGLAGAWLGAHAVAGLAGALAGILGAVLAANLAVLALDVARTARSRDRSSPDVVLATSREL</sequence>
<keyword evidence="2" id="KW-0378">Hydrolase</keyword>
<keyword evidence="1" id="KW-1133">Transmembrane helix</keyword>
<dbReference type="GO" id="GO:0016787">
    <property type="term" value="F:hydrolase activity"/>
    <property type="evidence" value="ECO:0007669"/>
    <property type="project" value="UniProtKB-KW"/>
</dbReference>
<feature type="transmembrane region" description="Helical" evidence="1">
    <location>
        <begin position="597"/>
        <end position="615"/>
    </location>
</feature>
<keyword evidence="1" id="KW-0812">Transmembrane</keyword>
<accession>A0ABU0ZT57</accession>
<dbReference type="Gene3D" id="3.40.50.1820">
    <property type="entry name" value="alpha/beta hydrolase"/>
    <property type="match status" value="1"/>
</dbReference>
<feature type="transmembrane region" description="Helical" evidence="1">
    <location>
        <begin position="534"/>
        <end position="557"/>
    </location>
</feature>
<dbReference type="EMBL" id="JAVHUY010000042">
    <property type="protein sequence ID" value="MDQ7909489.1"/>
    <property type="molecule type" value="Genomic_DNA"/>
</dbReference>
<evidence type="ECO:0000256" key="1">
    <source>
        <dbReference type="SAM" id="Phobius"/>
    </source>
</evidence>
<protein>
    <submittedName>
        <fullName evidence="2">Alpha/beta hydrolase</fullName>
    </submittedName>
</protein>
<feature type="transmembrane region" description="Helical" evidence="1">
    <location>
        <begin position="499"/>
        <end position="522"/>
    </location>
</feature>
<dbReference type="SUPFAM" id="SSF53474">
    <property type="entry name" value="alpha/beta-Hydrolases"/>
    <property type="match status" value="1"/>
</dbReference>
<evidence type="ECO:0000313" key="2">
    <source>
        <dbReference type="EMBL" id="MDQ7909489.1"/>
    </source>
</evidence>
<dbReference type="Proteomes" id="UP001230908">
    <property type="component" value="Unassembled WGS sequence"/>
</dbReference>
<comment type="caution">
    <text evidence="2">The sequence shown here is derived from an EMBL/GenBank/DDBJ whole genome shotgun (WGS) entry which is preliminary data.</text>
</comment>
<organism evidence="2 3">
    <name type="scientific">Phytohabitans maris</name>
    <dbReference type="NCBI Taxonomy" id="3071409"/>
    <lineage>
        <taxon>Bacteria</taxon>
        <taxon>Bacillati</taxon>
        <taxon>Actinomycetota</taxon>
        <taxon>Actinomycetes</taxon>
        <taxon>Micromonosporales</taxon>
        <taxon>Micromonosporaceae</taxon>
    </lineage>
</organism>
<dbReference type="RefSeq" id="WP_308716749.1">
    <property type="nucleotide sequence ID" value="NZ_JAVHUY010000042.1"/>
</dbReference>
<keyword evidence="1" id="KW-0472">Membrane</keyword>
<name>A0ABU0ZT57_9ACTN</name>
<proteinExistence type="predicted"/>
<reference evidence="2 3" key="1">
    <citation type="submission" date="2023-08" db="EMBL/GenBank/DDBJ databases">
        <title>Phytohabitans sansha sp. nov., isolated from marine sediment.</title>
        <authorList>
            <person name="Zhao Y."/>
            <person name="Yi K."/>
        </authorList>
    </citation>
    <scope>NUCLEOTIDE SEQUENCE [LARGE SCALE GENOMIC DNA]</scope>
    <source>
        <strain evidence="2 3">ZYX-F-186</strain>
    </source>
</reference>
<feature type="transmembrane region" description="Helical" evidence="1">
    <location>
        <begin position="563"/>
        <end position="585"/>
    </location>
</feature>
<gene>
    <name evidence="2" type="ORF">RB614_33695</name>
</gene>
<keyword evidence="3" id="KW-1185">Reference proteome</keyword>